<feature type="region of interest" description="Disordered" evidence="1">
    <location>
        <begin position="1"/>
        <end position="27"/>
    </location>
</feature>
<comment type="caution">
    <text evidence="2">The sequence shown here is derived from an EMBL/GenBank/DDBJ whole genome shotgun (WGS) entry which is preliminary data.</text>
</comment>
<proteinExistence type="predicted"/>
<evidence type="ECO:0000313" key="3">
    <source>
        <dbReference type="Proteomes" id="UP000789595"/>
    </source>
</evidence>
<keyword evidence="3" id="KW-1185">Reference proteome</keyword>
<evidence type="ECO:0000313" key="2">
    <source>
        <dbReference type="EMBL" id="CAH0378213.1"/>
    </source>
</evidence>
<name>A0A8J2SZM0_9STRA</name>
<reference evidence="2" key="1">
    <citation type="submission" date="2021-11" db="EMBL/GenBank/DDBJ databases">
        <authorList>
            <consortium name="Genoscope - CEA"/>
            <person name="William W."/>
        </authorList>
    </citation>
    <scope>NUCLEOTIDE SEQUENCE</scope>
</reference>
<feature type="region of interest" description="Disordered" evidence="1">
    <location>
        <begin position="291"/>
        <end position="348"/>
    </location>
</feature>
<gene>
    <name evidence="2" type="ORF">PECAL_5P27330</name>
</gene>
<organism evidence="2 3">
    <name type="scientific">Pelagomonas calceolata</name>
    <dbReference type="NCBI Taxonomy" id="35677"/>
    <lineage>
        <taxon>Eukaryota</taxon>
        <taxon>Sar</taxon>
        <taxon>Stramenopiles</taxon>
        <taxon>Ochrophyta</taxon>
        <taxon>Pelagophyceae</taxon>
        <taxon>Pelagomonadales</taxon>
        <taxon>Pelagomonadaceae</taxon>
        <taxon>Pelagomonas</taxon>
    </lineage>
</organism>
<evidence type="ECO:0000256" key="1">
    <source>
        <dbReference type="SAM" id="MobiDB-lite"/>
    </source>
</evidence>
<dbReference type="EMBL" id="CAKKNE010000005">
    <property type="protein sequence ID" value="CAH0378213.1"/>
    <property type="molecule type" value="Genomic_DNA"/>
</dbReference>
<sequence>MVKKQGSKTTGGTPPKKKFGKKAAPDTYEADKKVIETFCKRRENRGLGQKDLARRACEKLGFNAMSFSAVEGYIKNAKLVSAAAKAANKKAKMPAHAKIDLKTVTVKEMVKEEDGYAVPTYPLTLTSDSSTNKHPNSAPLRGEPVRIVGEGKAAVDDALEKAFDRNRVILSYVGDHGAEFAALLEDLEESDPERYERLVAIKEKYDDVPSFRFETGRHASGIPGVHRMKRKGQPDRLVIIIKGSPFEGDSEDDTPEGRKIIEAKVAGSYSRTLERAPVLAKAEEALQNGATEESLVAESDLSLVPGAEPGAARASRGRATERAPRASAPRKRAASAPAPTTKRPKRDEMDRLAQLALRRVHAAAAAARRKGVAIAFTDETMRAFERLCTASSKKTPPTDRPTVESYKDVIQPLQEALDELWDALDIDSESVMLWGPCPPTECLGQAPETKPMMGTAWNAVMAGGWAGGVNDASEHDSFVAALDGHCRDRGLLKHFLERRYGAVLTPYQYAELAPAWCVDVAIDFNDREMSVPVLEGVFLRPKALANRWRHGMRRSEWVRYMGAGRVDAIVARYSAATNLLRADEHAGFA</sequence>
<accession>A0A8J2SZM0</accession>
<dbReference type="Proteomes" id="UP000789595">
    <property type="component" value="Unassembled WGS sequence"/>
</dbReference>
<protein>
    <submittedName>
        <fullName evidence="2">Uncharacterized protein</fullName>
    </submittedName>
</protein>
<dbReference type="AlphaFoldDB" id="A0A8J2SZM0"/>